<dbReference type="FunFam" id="2.60.40.1730:FF:000004">
    <property type="entry name" value="Leukotriene A(4) hydrolase"/>
    <property type="match status" value="1"/>
</dbReference>
<keyword evidence="8" id="KW-0482">Metalloprotease</keyword>
<keyword evidence="6" id="KW-0378">Hydrolase</keyword>
<dbReference type="InterPro" id="IPR014782">
    <property type="entry name" value="Peptidase_M1_dom"/>
</dbReference>
<feature type="domain" description="Peptidase M1 leukotriene A4 hydrolase/aminopeptidase C-terminal" evidence="11">
    <location>
        <begin position="469"/>
        <end position="581"/>
    </location>
</feature>
<keyword evidence="13" id="KW-1185">Reference proteome</keyword>
<dbReference type="EMBL" id="MCFL01000022">
    <property type="protein sequence ID" value="ORZ35467.1"/>
    <property type="molecule type" value="Genomic_DNA"/>
</dbReference>
<dbReference type="InterPro" id="IPR038502">
    <property type="entry name" value="M1_LTA-4_hydro/amino_C_sf"/>
</dbReference>
<dbReference type="InterPro" id="IPR034015">
    <property type="entry name" value="M1_LTA4H"/>
</dbReference>
<dbReference type="CDD" id="cd09599">
    <property type="entry name" value="M1_LTA4H"/>
    <property type="match status" value="1"/>
</dbReference>
<evidence type="ECO:0000256" key="8">
    <source>
        <dbReference type="ARBA" id="ARBA00023049"/>
    </source>
</evidence>
<dbReference type="PANTHER" id="PTHR45726:SF3">
    <property type="entry name" value="LEUKOTRIENE A-4 HYDROLASE"/>
    <property type="match status" value="1"/>
</dbReference>
<gene>
    <name evidence="12" type="ORF">BCR44DRAFT_1434284</name>
</gene>
<dbReference type="AlphaFoldDB" id="A0A1Y2HLI2"/>
<dbReference type="GO" id="GO:0006508">
    <property type="term" value="P:proteolysis"/>
    <property type="evidence" value="ECO:0007669"/>
    <property type="project" value="UniProtKB-KW"/>
</dbReference>
<dbReference type="Pfam" id="PF17900">
    <property type="entry name" value="Peptidase_M1_N"/>
    <property type="match status" value="1"/>
</dbReference>
<dbReference type="PRINTS" id="PR00756">
    <property type="entry name" value="ALADIPTASE"/>
</dbReference>
<evidence type="ECO:0000313" key="12">
    <source>
        <dbReference type="EMBL" id="ORZ35467.1"/>
    </source>
</evidence>
<dbReference type="Gene3D" id="1.25.40.320">
    <property type="entry name" value="Peptidase M1, leukotriene A4 hydrolase/aminopeptidase C-terminal domain"/>
    <property type="match status" value="1"/>
</dbReference>
<keyword evidence="7 10" id="KW-0862">Zinc</keyword>
<dbReference type="GO" id="GO:0008237">
    <property type="term" value="F:metallopeptidase activity"/>
    <property type="evidence" value="ECO:0007669"/>
    <property type="project" value="UniProtKB-KW"/>
</dbReference>
<dbReference type="SUPFAM" id="SSF63737">
    <property type="entry name" value="Leukotriene A4 hydrolase N-terminal domain"/>
    <property type="match status" value="1"/>
</dbReference>
<dbReference type="InterPro" id="IPR049980">
    <property type="entry name" value="LTA4H_cat"/>
</dbReference>
<evidence type="ECO:0000256" key="6">
    <source>
        <dbReference type="ARBA" id="ARBA00022801"/>
    </source>
</evidence>
<evidence type="ECO:0000256" key="2">
    <source>
        <dbReference type="ARBA" id="ARBA00010136"/>
    </source>
</evidence>
<feature type="binding site" evidence="10">
    <location>
        <position position="351"/>
    </location>
    <ligand>
        <name>Zn(2+)</name>
        <dbReference type="ChEBI" id="CHEBI:29105"/>
        <note>catalytic</note>
    </ligand>
</feature>
<feature type="active site" description="Proton acceptor" evidence="9">
    <location>
        <position position="329"/>
    </location>
</feature>
<evidence type="ECO:0000256" key="4">
    <source>
        <dbReference type="ARBA" id="ARBA00022670"/>
    </source>
</evidence>
<comment type="similarity">
    <text evidence="2">Belongs to the peptidase M1 family.</text>
</comment>
<dbReference type="InterPro" id="IPR045357">
    <property type="entry name" value="Aminopeptidase_N-like_N"/>
</dbReference>
<evidence type="ECO:0000256" key="5">
    <source>
        <dbReference type="ARBA" id="ARBA00022723"/>
    </source>
</evidence>
<name>A0A1Y2HLI2_9FUNG</name>
<dbReference type="PANTHER" id="PTHR45726">
    <property type="entry name" value="LEUKOTRIENE A-4 HYDROLASE"/>
    <property type="match status" value="1"/>
</dbReference>
<evidence type="ECO:0000313" key="13">
    <source>
        <dbReference type="Proteomes" id="UP000193411"/>
    </source>
</evidence>
<dbReference type="Pfam" id="PF01433">
    <property type="entry name" value="Peptidase_M1"/>
    <property type="match status" value="1"/>
</dbReference>
<dbReference type="SUPFAM" id="SSF55486">
    <property type="entry name" value="Metalloproteases ('zincins'), catalytic domain"/>
    <property type="match status" value="1"/>
</dbReference>
<keyword evidence="3" id="KW-0963">Cytoplasm</keyword>
<dbReference type="InterPro" id="IPR016024">
    <property type="entry name" value="ARM-type_fold"/>
</dbReference>
<dbReference type="Gene3D" id="2.60.40.1730">
    <property type="entry name" value="tricorn interacting facor f3 domain"/>
    <property type="match status" value="1"/>
</dbReference>
<dbReference type="InterPro" id="IPR015211">
    <property type="entry name" value="Peptidase_M1_C"/>
</dbReference>
<keyword evidence="4" id="KW-0645">Protease</keyword>
<evidence type="ECO:0000256" key="9">
    <source>
        <dbReference type="PIRSR" id="PIRSR634015-1"/>
    </source>
</evidence>
<reference evidence="12 13" key="1">
    <citation type="submission" date="2016-07" db="EMBL/GenBank/DDBJ databases">
        <title>Pervasive Adenine N6-methylation of Active Genes in Fungi.</title>
        <authorList>
            <consortium name="DOE Joint Genome Institute"/>
            <person name="Mondo S.J."/>
            <person name="Dannebaum R.O."/>
            <person name="Kuo R.C."/>
            <person name="Labutti K."/>
            <person name="Haridas S."/>
            <person name="Kuo A."/>
            <person name="Salamov A."/>
            <person name="Ahrendt S.R."/>
            <person name="Lipzen A."/>
            <person name="Sullivan W."/>
            <person name="Andreopoulos W.B."/>
            <person name="Clum A."/>
            <person name="Lindquist E."/>
            <person name="Daum C."/>
            <person name="Ramamoorthy G.K."/>
            <person name="Gryganskyi A."/>
            <person name="Culley D."/>
            <person name="Magnuson J.K."/>
            <person name="James T.Y."/>
            <person name="O'Malley M.A."/>
            <person name="Stajich J.E."/>
            <person name="Spatafora J.W."/>
            <person name="Visel A."/>
            <person name="Grigoriev I.V."/>
        </authorList>
    </citation>
    <scope>NUCLEOTIDE SEQUENCE [LARGE SCALE GENOMIC DNA]</scope>
    <source>
        <strain evidence="12 13">PL171</strain>
    </source>
</reference>
<dbReference type="GO" id="GO:0005829">
    <property type="term" value="C:cytosol"/>
    <property type="evidence" value="ECO:0007669"/>
    <property type="project" value="TreeGrafter"/>
</dbReference>
<dbReference type="Gene3D" id="3.30.2010.30">
    <property type="match status" value="1"/>
</dbReference>
<dbReference type="Proteomes" id="UP000193411">
    <property type="component" value="Unassembled WGS sequence"/>
</dbReference>
<feature type="active site" description="Proton donor" evidence="9">
    <location>
        <position position="416"/>
    </location>
</feature>
<dbReference type="FunFam" id="3.30.2010.30:FF:000001">
    <property type="entry name" value="Leukotriene A(4) hydrolase"/>
    <property type="match status" value="1"/>
</dbReference>
<proteinExistence type="inferred from homology"/>
<evidence type="ECO:0000256" key="1">
    <source>
        <dbReference type="ARBA" id="ARBA00004496"/>
    </source>
</evidence>
<sequence length="583" mass="64763">MLAKRHMSNTAMTDSTTTTAATATYPVPLCPDDSTSFANTAAARTTHVHLDLTADFAAKLLQGSVTLTVDLAKGASQVILDSSFLDIHSVFQVNDNQGANATPLAYTVKPRHDKFGAPIVIDLPTPALDESSSVKIRVAYATTNKCTAGQWLTPSQTVGKVHPYFFTQCQAIHARSLLPVQDTPSLKITYSATITVPEPLRALMSAHRKGDEPAAKPGFRSFHFDQPTSIPSYLIAIAIGNIDGIQVGPRTTVFSEPEVVKAAAEEFKDTEKIIQAGEEIVMKYEWGNYDLLVLPSSFPYGGMENPCLTYVTPTLLAGDKSLVDVIVHEFAHSYAGNLATTKSWADFWLNEGWCVFLERKIIAALHGEPHRQFNARIGEKALKESVNLFGHDNPYTCLCVKMHNVDPDDSFSSVPYEKGFAFLYHLEQLIGETTFAAFTKAYFKTFAGKSIDTNDFQTFLFQFLDHYFGPEKVDDLKKKARELPADEVKKHFSEQDIQAFSALQKARPLPHSHLAHMDAVYHLTSARNCEIRFRWHLIACVRTMRPFTRNMPAARDMAVETFDKLKDGYHPICAMLVKKDLGV</sequence>
<dbReference type="Pfam" id="PF09127">
    <property type="entry name" value="Leuk-A4-hydro_C"/>
    <property type="match status" value="1"/>
</dbReference>
<dbReference type="SMART" id="SM01263">
    <property type="entry name" value="Leuk-A4-hydro_C"/>
    <property type="match status" value="1"/>
</dbReference>
<dbReference type="SUPFAM" id="SSF48371">
    <property type="entry name" value="ARM repeat"/>
    <property type="match status" value="1"/>
</dbReference>
<comment type="subcellular location">
    <subcellularLocation>
        <location evidence="1">Cytoplasm</location>
    </subcellularLocation>
</comment>
<dbReference type="InterPro" id="IPR042097">
    <property type="entry name" value="Aminopeptidase_N-like_N_sf"/>
</dbReference>
<dbReference type="Gene3D" id="1.10.390.10">
    <property type="entry name" value="Neutral Protease Domain 2"/>
    <property type="match status" value="1"/>
</dbReference>
<keyword evidence="5 10" id="KW-0479">Metal-binding</keyword>
<comment type="cofactor">
    <cofactor evidence="10">
        <name>Zn(2+)</name>
        <dbReference type="ChEBI" id="CHEBI:29105"/>
    </cofactor>
    <text evidence="10">Binds 1 zinc ion per subunit.</text>
</comment>
<feature type="binding site" evidence="10">
    <location>
        <position position="328"/>
    </location>
    <ligand>
        <name>Zn(2+)</name>
        <dbReference type="ChEBI" id="CHEBI:29105"/>
        <note>catalytic</note>
    </ligand>
</feature>
<dbReference type="OrthoDB" id="79562at2759"/>
<dbReference type="InterPro" id="IPR001930">
    <property type="entry name" value="Peptidase_M1"/>
</dbReference>
<evidence type="ECO:0000256" key="3">
    <source>
        <dbReference type="ARBA" id="ARBA00022490"/>
    </source>
</evidence>
<organism evidence="12 13">
    <name type="scientific">Catenaria anguillulae PL171</name>
    <dbReference type="NCBI Taxonomy" id="765915"/>
    <lineage>
        <taxon>Eukaryota</taxon>
        <taxon>Fungi</taxon>
        <taxon>Fungi incertae sedis</taxon>
        <taxon>Blastocladiomycota</taxon>
        <taxon>Blastocladiomycetes</taxon>
        <taxon>Blastocladiales</taxon>
        <taxon>Catenariaceae</taxon>
        <taxon>Catenaria</taxon>
    </lineage>
</organism>
<dbReference type="InterPro" id="IPR027268">
    <property type="entry name" value="Peptidase_M4/M1_CTD_sf"/>
</dbReference>
<evidence type="ECO:0000256" key="7">
    <source>
        <dbReference type="ARBA" id="ARBA00022833"/>
    </source>
</evidence>
<dbReference type="GO" id="GO:0008270">
    <property type="term" value="F:zinc ion binding"/>
    <property type="evidence" value="ECO:0007669"/>
    <property type="project" value="InterPro"/>
</dbReference>
<protein>
    <submittedName>
        <fullName evidence="12">Peptidase family M1-domain-containing protein</fullName>
    </submittedName>
</protein>
<dbReference type="GO" id="GO:0004301">
    <property type="term" value="F:epoxide hydrolase activity"/>
    <property type="evidence" value="ECO:0007669"/>
    <property type="project" value="TreeGrafter"/>
</dbReference>
<comment type="caution">
    <text evidence="12">The sequence shown here is derived from an EMBL/GenBank/DDBJ whole genome shotgun (WGS) entry which is preliminary data.</text>
</comment>
<evidence type="ECO:0000259" key="11">
    <source>
        <dbReference type="SMART" id="SM01263"/>
    </source>
</evidence>
<dbReference type="GO" id="GO:0004177">
    <property type="term" value="F:aminopeptidase activity"/>
    <property type="evidence" value="ECO:0007669"/>
    <property type="project" value="TreeGrafter"/>
</dbReference>
<feature type="binding site" evidence="10">
    <location>
        <position position="332"/>
    </location>
    <ligand>
        <name>Zn(2+)</name>
        <dbReference type="ChEBI" id="CHEBI:29105"/>
        <note>catalytic</note>
    </ligand>
</feature>
<dbReference type="STRING" id="765915.A0A1Y2HLI2"/>
<accession>A0A1Y2HLI2</accession>
<evidence type="ECO:0000256" key="10">
    <source>
        <dbReference type="PIRSR" id="PIRSR634015-3"/>
    </source>
</evidence>